<evidence type="ECO:0000256" key="5">
    <source>
        <dbReference type="ARBA" id="ARBA00022917"/>
    </source>
</evidence>
<evidence type="ECO:0000256" key="10">
    <source>
        <dbReference type="SAM" id="MobiDB-lite"/>
    </source>
</evidence>
<evidence type="ECO:0000256" key="3">
    <source>
        <dbReference type="ARBA" id="ARBA00022845"/>
    </source>
</evidence>
<keyword evidence="2 9" id="KW-0396">Initiation factor</keyword>
<evidence type="ECO:0000256" key="7">
    <source>
        <dbReference type="ARBA" id="ARBA00062537"/>
    </source>
</evidence>
<comment type="subunit">
    <text evidence="7">eIF4F is a multi-subunit complex, the composition of which varies with external and internal environmental conditions. It is composed of at least eIF4A, eIF4E and eIF4G. EIF4E3 interacts with EIF4G1, but not with EIF4EBP1, EIF4EBP2 and EIF4EBP3.</text>
</comment>
<sequence length="453" mass="48844">MGRLGGPGALAAGELGPEAVPQLPVEEEAHDGVDAGLREGQPHGGRQVGLGDSAGPHQDPQVAGHDVGPPEEQKEQRDGVEHLAQPLLCLEFFQHEEAARATARPCRPDAHKRGRRGPAAEARRPVGGRLAGGARAVEGPVVADGGHQARGPHLAAVVDEEEQAEVDEVRGAHHHSQQQQEAQRAGGAVGPLLQGARRVLVVAAAAVQHGREGRCQRQRPGGTHQHGGARPAGQALGVETVVRDGQVAGDAHAQQQEGGVEAEERGQEGKQLAAQRARRRPRRGRRTPRSQHDGREAGERAQPVGQAQVEQQIFWSVYNNIPPVTSLPLRCSYHLMRGERRPLWEEESNAKGGVWKMKVPKDSTSTVWKELLLATIGEQFTDCAAADDEVIGVSVSVRDREDVVQVWNVNASLVGEATVLEKIYELLPHITFKAVFYKPHEEHHAFEGGRGKH</sequence>
<feature type="compositionally biased region" description="Low complexity" evidence="10">
    <location>
        <begin position="117"/>
        <end position="131"/>
    </location>
</feature>
<dbReference type="PANTHER" id="PTHR11960">
    <property type="entry name" value="EUKARYOTIC TRANSLATION INITIATION FACTOR 4E RELATED"/>
    <property type="match status" value="1"/>
</dbReference>
<feature type="region of interest" description="Disordered" evidence="10">
    <location>
        <begin position="1"/>
        <end position="80"/>
    </location>
</feature>
<dbReference type="GO" id="GO:0000340">
    <property type="term" value="F:RNA 7-methylguanosine cap binding"/>
    <property type="evidence" value="ECO:0007669"/>
    <property type="project" value="TreeGrafter"/>
</dbReference>
<evidence type="ECO:0000256" key="9">
    <source>
        <dbReference type="RuleBase" id="RU004374"/>
    </source>
</evidence>
<reference evidence="11" key="1">
    <citation type="submission" date="2025-08" db="UniProtKB">
        <authorList>
            <consortium name="Ensembl"/>
        </authorList>
    </citation>
    <scope>IDENTIFICATION</scope>
</reference>
<dbReference type="PANTHER" id="PTHR11960:SF66">
    <property type="entry name" value="EUKARYOTIC TRANSLATION INITIATION FACTOR 4E TYPE 3"/>
    <property type="match status" value="1"/>
</dbReference>
<dbReference type="Ensembl" id="ENSPTET00000041998.1">
    <property type="protein sequence ID" value="ENSPTEP00000030298.1"/>
    <property type="gene ID" value="ENSPTEG00000029549.1"/>
</dbReference>
<feature type="compositionally biased region" description="Low complexity" evidence="10">
    <location>
        <begin position="177"/>
        <end position="186"/>
    </location>
</feature>
<dbReference type="GO" id="GO:0016281">
    <property type="term" value="C:eukaryotic translation initiation factor 4F complex"/>
    <property type="evidence" value="ECO:0007669"/>
    <property type="project" value="TreeGrafter"/>
</dbReference>
<gene>
    <name evidence="11" type="primary">EIF4E3</name>
</gene>
<evidence type="ECO:0000313" key="12">
    <source>
        <dbReference type="Proteomes" id="UP000694416"/>
    </source>
</evidence>
<comment type="similarity">
    <text evidence="1 9">Belongs to the eukaryotic initiation factor 4E family.</text>
</comment>
<feature type="region of interest" description="Disordered" evidence="10">
    <location>
        <begin position="160"/>
        <end position="187"/>
    </location>
</feature>
<keyword evidence="4 9" id="KW-0694">RNA-binding</keyword>
<dbReference type="InterPro" id="IPR023398">
    <property type="entry name" value="TIF_eIF4e-like"/>
</dbReference>
<dbReference type="Gene3D" id="3.30.760.10">
    <property type="entry name" value="RNA Cap, Translation Initiation Factor Eif4e"/>
    <property type="match status" value="1"/>
</dbReference>
<proteinExistence type="inferred from homology"/>
<dbReference type="GO" id="GO:0003743">
    <property type="term" value="F:translation initiation factor activity"/>
    <property type="evidence" value="ECO:0007669"/>
    <property type="project" value="UniProtKB-KW"/>
</dbReference>
<name>A0A8C9IA45_9PRIM</name>
<dbReference type="FunFam" id="3.30.760.10:FF:000007">
    <property type="entry name" value="Eukaryotic translation initiation factor 4E family member 3"/>
    <property type="match status" value="1"/>
</dbReference>
<dbReference type="InterPro" id="IPR001040">
    <property type="entry name" value="TIF_eIF_4E"/>
</dbReference>
<feature type="compositionally biased region" description="Basic and acidic residues" evidence="10">
    <location>
        <begin position="30"/>
        <end position="41"/>
    </location>
</feature>
<keyword evidence="3" id="KW-0810">Translation regulation</keyword>
<feature type="compositionally biased region" description="Basic and acidic residues" evidence="10">
    <location>
        <begin position="290"/>
        <end position="299"/>
    </location>
</feature>
<evidence type="ECO:0000256" key="2">
    <source>
        <dbReference type="ARBA" id="ARBA00022540"/>
    </source>
</evidence>
<organism evidence="11 12">
    <name type="scientific">Piliocolobus tephrosceles</name>
    <name type="common">Ugandan red Colobus</name>
    <dbReference type="NCBI Taxonomy" id="591936"/>
    <lineage>
        <taxon>Eukaryota</taxon>
        <taxon>Metazoa</taxon>
        <taxon>Chordata</taxon>
        <taxon>Craniata</taxon>
        <taxon>Vertebrata</taxon>
        <taxon>Euteleostomi</taxon>
        <taxon>Mammalia</taxon>
        <taxon>Eutheria</taxon>
        <taxon>Euarchontoglires</taxon>
        <taxon>Primates</taxon>
        <taxon>Haplorrhini</taxon>
        <taxon>Catarrhini</taxon>
        <taxon>Cercopithecidae</taxon>
        <taxon>Colobinae</taxon>
        <taxon>Piliocolobus</taxon>
    </lineage>
</organism>
<dbReference type="Proteomes" id="UP000694416">
    <property type="component" value="Unplaced"/>
</dbReference>
<evidence type="ECO:0000256" key="4">
    <source>
        <dbReference type="ARBA" id="ARBA00022884"/>
    </source>
</evidence>
<evidence type="ECO:0000313" key="11">
    <source>
        <dbReference type="Ensembl" id="ENSPTEP00000030298.1"/>
    </source>
</evidence>
<evidence type="ECO:0000256" key="8">
    <source>
        <dbReference type="ARBA" id="ARBA00070560"/>
    </source>
</evidence>
<reference evidence="11" key="2">
    <citation type="submission" date="2025-09" db="UniProtKB">
        <authorList>
            <consortium name="Ensembl"/>
        </authorList>
    </citation>
    <scope>IDENTIFICATION</scope>
</reference>
<feature type="compositionally biased region" description="Basic residues" evidence="10">
    <location>
        <begin position="276"/>
        <end position="289"/>
    </location>
</feature>
<feature type="region of interest" description="Disordered" evidence="10">
    <location>
        <begin position="101"/>
        <end position="131"/>
    </location>
</feature>
<comment type="function">
    <text evidence="6">Recognizes and binds the 7-methylguanosine-containing mRNA cap during an early step in the initiation of protein synthesis. May act as an inhibitor of EIF4E1 activity.</text>
</comment>
<keyword evidence="5 9" id="KW-0648">Protein biosynthesis</keyword>
<dbReference type="SUPFAM" id="SSF55418">
    <property type="entry name" value="eIF4e-like"/>
    <property type="match status" value="1"/>
</dbReference>
<protein>
    <recommendedName>
        <fullName evidence="8">Eukaryotic translation initiation factor 4E type 3</fullName>
    </recommendedName>
</protein>
<feature type="compositionally biased region" description="Basic and acidic residues" evidence="10">
    <location>
        <begin position="71"/>
        <end position="80"/>
    </location>
</feature>
<keyword evidence="12" id="KW-1185">Reference proteome</keyword>
<dbReference type="AlphaFoldDB" id="A0A8C9IA45"/>
<dbReference type="GO" id="GO:0006417">
    <property type="term" value="P:regulation of translation"/>
    <property type="evidence" value="ECO:0007669"/>
    <property type="project" value="UniProtKB-KW"/>
</dbReference>
<evidence type="ECO:0000256" key="6">
    <source>
        <dbReference type="ARBA" id="ARBA00055678"/>
    </source>
</evidence>
<feature type="region of interest" description="Disordered" evidence="10">
    <location>
        <begin position="248"/>
        <end position="305"/>
    </location>
</feature>
<feature type="compositionally biased region" description="Low complexity" evidence="10">
    <location>
        <begin position="9"/>
        <end position="19"/>
    </location>
</feature>
<dbReference type="Pfam" id="PF01652">
    <property type="entry name" value="IF4E"/>
    <property type="match status" value="1"/>
</dbReference>
<evidence type="ECO:0000256" key="1">
    <source>
        <dbReference type="ARBA" id="ARBA00009860"/>
    </source>
</evidence>
<feature type="region of interest" description="Disordered" evidence="10">
    <location>
        <begin position="208"/>
        <end position="234"/>
    </location>
</feature>
<accession>A0A8C9IA45</accession>